<comment type="caution">
    <text evidence="1">The sequence shown here is derived from an EMBL/GenBank/DDBJ whole genome shotgun (WGS) entry which is preliminary data.</text>
</comment>
<dbReference type="EMBL" id="MU275859">
    <property type="protein sequence ID" value="KAI0050700.1"/>
    <property type="molecule type" value="Genomic_DNA"/>
</dbReference>
<dbReference type="Proteomes" id="UP000814033">
    <property type="component" value="Unassembled WGS sequence"/>
</dbReference>
<gene>
    <name evidence="1" type="ORF">FA95DRAFT_549727</name>
</gene>
<evidence type="ECO:0000313" key="1">
    <source>
        <dbReference type="EMBL" id="KAI0050700.1"/>
    </source>
</evidence>
<protein>
    <submittedName>
        <fullName evidence="1">Uncharacterized protein</fullName>
    </submittedName>
</protein>
<organism evidence="1 2">
    <name type="scientific">Auriscalpium vulgare</name>
    <dbReference type="NCBI Taxonomy" id="40419"/>
    <lineage>
        <taxon>Eukaryota</taxon>
        <taxon>Fungi</taxon>
        <taxon>Dikarya</taxon>
        <taxon>Basidiomycota</taxon>
        <taxon>Agaricomycotina</taxon>
        <taxon>Agaricomycetes</taxon>
        <taxon>Russulales</taxon>
        <taxon>Auriscalpiaceae</taxon>
        <taxon>Auriscalpium</taxon>
    </lineage>
</organism>
<proteinExistence type="predicted"/>
<evidence type="ECO:0000313" key="2">
    <source>
        <dbReference type="Proteomes" id="UP000814033"/>
    </source>
</evidence>
<reference evidence="1" key="1">
    <citation type="submission" date="2021-02" db="EMBL/GenBank/DDBJ databases">
        <authorList>
            <consortium name="DOE Joint Genome Institute"/>
            <person name="Ahrendt S."/>
            <person name="Looney B.P."/>
            <person name="Miyauchi S."/>
            <person name="Morin E."/>
            <person name="Drula E."/>
            <person name="Courty P.E."/>
            <person name="Chicoki N."/>
            <person name="Fauchery L."/>
            <person name="Kohler A."/>
            <person name="Kuo A."/>
            <person name="Labutti K."/>
            <person name="Pangilinan J."/>
            <person name="Lipzen A."/>
            <person name="Riley R."/>
            <person name="Andreopoulos W."/>
            <person name="He G."/>
            <person name="Johnson J."/>
            <person name="Barry K.W."/>
            <person name="Grigoriev I.V."/>
            <person name="Nagy L."/>
            <person name="Hibbett D."/>
            <person name="Henrissat B."/>
            <person name="Matheny P.B."/>
            <person name="Labbe J."/>
            <person name="Martin F."/>
        </authorList>
    </citation>
    <scope>NUCLEOTIDE SEQUENCE</scope>
    <source>
        <strain evidence="1">FP105234-sp</strain>
    </source>
</reference>
<reference evidence="1" key="2">
    <citation type="journal article" date="2022" name="New Phytol.">
        <title>Evolutionary transition to the ectomycorrhizal habit in the genomes of a hyperdiverse lineage of mushroom-forming fungi.</title>
        <authorList>
            <person name="Looney B."/>
            <person name="Miyauchi S."/>
            <person name="Morin E."/>
            <person name="Drula E."/>
            <person name="Courty P.E."/>
            <person name="Kohler A."/>
            <person name="Kuo A."/>
            <person name="LaButti K."/>
            <person name="Pangilinan J."/>
            <person name="Lipzen A."/>
            <person name="Riley R."/>
            <person name="Andreopoulos W."/>
            <person name="He G."/>
            <person name="Johnson J."/>
            <person name="Nolan M."/>
            <person name="Tritt A."/>
            <person name="Barry K.W."/>
            <person name="Grigoriev I.V."/>
            <person name="Nagy L.G."/>
            <person name="Hibbett D."/>
            <person name="Henrissat B."/>
            <person name="Matheny P.B."/>
            <person name="Labbe J."/>
            <person name="Martin F.M."/>
        </authorList>
    </citation>
    <scope>NUCLEOTIDE SEQUENCE</scope>
    <source>
        <strain evidence="1">FP105234-sp</strain>
    </source>
</reference>
<accession>A0ACB8S490</accession>
<keyword evidence="2" id="KW-1185">Reference proteome</keyword>
<sequence length="394" mass="40550">MVVISTQSQRGRSCGTADLSSPSAQQPHASCMRTAPTARTPSALFASASASASAAGGGASHGSRRRSTTRRSRPYVPSQRTSPFGYSRRYVTANASSSCARGTPCRCSARNSVCGSSGVASGANSGSSSAPSPSPSPPSSPARVPSPSPSPPVCSEARASNVCAAHSPSARPSAGAVVHACTRTPSRASCARASADAACARKRRRTPPSRALGGTSTVIAVSSAGENVSCDMMLVSWPIGGGERRAVGRRCRAVGTRWWWWWYKKWTGSEGKSRVYKAWRRTGGHGLGDDDAAHNSGRDSQAPTTESGPPTIDTTVYSVVIAIAFSSKKRVLRLPAPDRVPVALTADTPPSAARHAPGPPSVALPAPARPSRRAPPPTAPAGPHAPLPPARPRA</sequence>
<name>A0ACB8S490_9AGAM</name>